<dbReference type="EnsemblPlants" id="Pp3c6_9560V3.1">
    <property type="protein sequence ID" value="Pp3c6_9560V3.1"/>
    <property type="gene ID" value="Pp3c6_9560"/>
</dbReference>
<sequence>MPKAKPLASSDNLNNQPALALLEIQNTMHASEKAESSNTYDRQNMANVDVSVDKNKLQVQSNLKNVDLLKPQYQRNSQTNDPHFAQLSTTNDLFPLPVNNSQVQKQKDLMSMLSTDLFRPPPDYASLAWNSPPFEALENTQIHNLELTTIPLEEDNELNFAASNFQTNVDLNKNGIFDESLLDIQTRNGSKMPFSMNLTSNESSQMENVYDGIGVHPSPCQHGIGDSDLVDGIAYEGKQHQSYDQINISKRSSQHYQKNYGHFQ</sequence>
<dbReference type="Gramene" id="Pp3c6_9560V3.2">
    <property type="protein sequence ID" value="Pp3c6_9560V3.2"/>
    <property type="gene ID" value="Pp3c6_9560"/>
</dbReference>
<dbReference type="EMBL" id="ABEU02000006">
    <property type="protein sequence ID" value="PNR52360.1"/>
    <property type="molecule type" value="Genomic_DNA"/>
</dbReference>
<reference evidence="2" key="3">
    <citation type="submission" date="2020-12" db="UniProtKB">
        <authorList>
            <consortium name="EnsemblPlants"/>
        </authorList>
    </citation>
    <scope>IDENTIFICATION</scope>
</reference>
<dbReference type="InParanoid" id="A0A2K1KF06"/>
<reference evidence="1 3" key="2">
    <citation type="journal article" date="2018" name="Plant J.">
        <title>The Physcomitrella patens chromosome-scale assembly reveals moss genome structure and evolution.</title>
        <authorList>
            <person name="Lang D."/>
            <person name="Ullrich K.K."/>
            <person name="Murat F."/>
            <person name="Fuchs J."/>
            <person name="Jenkins J."/>
            <person name="Haas F.B."/>
            <person name="Piednoel M."/>
            <person name="Gundlach H."/>
            <person name="Van Bel M."/>
            <person name="Meyberg R."/>
            <person name="Vives C."/>
            <person name="Morata J."/>
            <person name="Symeonidi A."/>
            <person name="Hiss M."/>
            <person name="Muchero W."/>
            <person name="Kamisugi Y."/>
            <person name="Saleh O."/>
            <person name="Blanc G."/>
            <person name="Decker E.L."/>
            <person name="van Gessel N."/>
            <person name="Grimwood J."/>
            <person name="Hayes R.D."/>
            <person name="Graham S.W."/>
            <person name="Gunter L.E."/>
            <person name="McDaniel S.F."/>
            <person name="Hoernstein S.N.W."/>
            <person name="Larsson A."/>
            <person name="Li F.W."/>
            <person name="Perroud P.F."/>
            <person name="Phillips J."/>
            <person name="Ranjan P."/>
            <person name="Rokshar D.S."/>
            <person name="Rothfels C.J."/>
            <person name="Schneider L."/>
            <person name="Shu S."/>
            <person name="Stevenson D.W."/>
            <person name="Thummler F."/>
            <person name="Tillich M."/>
            <person name="Villarreal Aguilar J.C."/>
            <person name="Widiez T."/>
            <person name="Wong G.K."/>
            <person name="Wymore A."/>
            <person name="Zhang Y."/>
            <person name="Zimmer A.D."/>
            <person name="Quatrano R.S."/>
            <person name="Mayer K.F.X."/>
            <person name="Goodstein D."/>
            <person name="Casacuberta J.M."/>
            <person name="Vandepoele K."/>
            <person name="Reski R."/>
            <person name="Cuming A.C."/>
            <person name="Tuskan G.A."/>
            <person name="Maumus F."/>
            <person name="Salse J."/>
            <person name="Schmutz J."/>
            <person name="Rensing S.A."/>
        </authorList>
    </citation>
    <scope>NUCLEOTIDE SEQUENCE [LARGE SCALE GENOMIC DNA]</scope>
    <source>
        <strain evidence="2 3">cv. Gransden 2004</strain>
    </source>
</reference>
<protein>
    <submittedName>
        <fullName evidence="1 2">Uncharacterized protein</fullName>
    </submittedName>
</protein>
<accession>A0A2K1KF06</accession>
<evidence type="ECO:0000313" key="1">
    <source>
        <dbReference type="EMBL" id="PNR52360.1"/>
    </source>
</evidence>
<reference evidence="1 3" key="1">
    <citation type="journal article" date="2008" name="Science">
        <title>The Physcomitrella genome reveals evolutionary insights into the conquest of land by plants.</title>
        <authorList>
            <person name="Rensing S."/>
            <person name="Lang D."/>
            <person name="Zimmer A."/>
            <person name="Terry A."/>
            <person name="Salamov A."/>
            <person name="Shapiro H."/>
            <person name="Nishiyama T."/>
            <person name="Perroud P.-F."/>
            <person name="Lindquist E."/>
            <person name="Kamisugi Y."/>
            <person name="Tanahashi T."/>
            <person name="Sakakibara K."/>
            <person name="Fujita T."/>
            <person name="Oishi K."/>
            <person name="Shin-I T."/>
            <person name="Kuroki Y."/>
            <person name="Toyoda A."/>
            <person name="Suzuki Y."/>
            <person name="Hashimoto A."/>
            <person name="Yamaguchi K."/>
            <person name="Sugano A."/>
            <person name="Kohara Y."/>
            <person name="Fujiyama A."/>
            <person name="Anterola A."/>
            <person name="Aoki S."/>
            <person name="Ashton N."/>
            <person name="Barbazuk W.B."/>
            <person name="Barker E."/>
            <person name="Bennetzen J."/>
            <person name="Bezanilla M."/>
            <person name="Blankenship R."/>
            <person name="Cho S.H."/>
            <person name="Dutcher S."/>
            <person name="Estelle M."/>
            <person name="Fawcett J.A."/>
            <person name="Gundlach H."/>
            <person name="Hanada K."/>
            <person name="Heyl A."/>
            <person name="Hicks K.A."/>
            <person name="Hugh J."/>
            <person name="Lohr M."/>
            <person name="Mayer K."/>
            <person name="Melkozernov A."/>
            <person name="Murata T."/>
            <person name="Nelson D."/>
            <person name="Pils B."/>
            <person name="Prigge M."/>
            <person name="Reiss B."/>
            <person name="Renner T."/>
            <person name="Rombauts S."/>
            <person name="Rushton P."/>
            <person name="Sanderfoot A."/>
            <person name="Schween G."/>
            <person name="Shiu S.-H."/>
            <person name="Stueber K."/>
            <person name="Theodoulou F.L."/>
            <person name="Tu H."/>
            <person name="Van de Peer Y."/>
            <person name="Verrier P.J."/>
            <person name="Waters E."/>
            <person name="Wood A."/>
            <person name="Yang L."/>
            <person name="Cove D."/>
            <person name="Cuming A."/>
            <person name="Hasebe M."/>
            <person name="Lucas S."/>
            <person name="Mishler D.B."/>
            <person name="Reski R."/>
            <person name="Grigoriev I."/>
            <person name="Quatrano R.S."/>
            <person name="Boore J.L."/>
        </authorList>
    </citation>
    <scope>NUCLEOTIDE SEQUENCE [LARGE SCALE GENOMIC DNA]</scope>
    <source>
        <strain evidence="2 3">cv. Gransden 2004</strain>
    </source>
</reference>
<dbReference type="EnsemblPlants" id="Pp3c6_9560V3.2">
    <property type="protein sequence ID" value="Pp3c6_9560V3.2"/>
    <property type="gene ID" value="Pp3c6_9560"/>
</dbReference>
<organism evidence="1">
    <name type="scientific">Physcomitrium patens</name>
    <name type="common">Spreading-leaved earth moss</name>
    <name type="synonym">Physcomitrella patens</name>
    <dbReference type="NCBI Taxonomy" id="3218"/>
    <lineage>
        <taxon>Eukaryota</taxon>
        <taxon>Viridiplantae</taxon>
        <taxon>Streptophyta</taxon>
        <taxon>Embryophyta</taxon>
        <taxon>Bryophyta</taxon>
        <taxon>Bryophytina</taxon>
        <taxon>Bryopsida</taxon>
        <taxon>Funariidae</taxon>
        <taxon>Funariales</taxon>
        <taxon>Funariaceae</taxon>
        <taxon>Physcomitrium</taxon>
    </lineage>
</organism>
<proteinExistence type="predicted"/>
<evidence type="ECO:0000313" key="3">
    <source>
        <dbReference type="Proteomes" id="UP000006727"/>
    </source>
</evidence>
<dbReference type="Proteomes" id="UP000006727">
    <property type="component" value="Chromosome 6"/>
</dbReference>
<evidence type="ECO:0000313" key="2">
    <source>
        <dbReference type="EnsemblPlants" id="Pp3c6_9560V3.1"/>
    </source>
</evidence>
<keyword evidence="3" id="KW-1185">Reference proteome</keyword>
<dbReference type="AlphaFoldDB" id="A0A2K1KF06"/>
<gene>
    <name evidence="1" type="ORF">PHYPA_008734</name>
</gene>
<name>A0A2K1KF06_PHYPA</name>
<dbReference type="Gramene" id="Pp3c6_9560V3.1">
    <property type="protein sequence ID" value="Pp3c6_9560V3.1"/>
    <property type="gene ID" value="Pp3c6_9560"/>
</dbReference>